<evidence type="ECO:0000313" key="1">
    <source>
        <dbReference type="EMBL" id="GAG44518.1"/>
    </source>
</evidence>
<protein>
    <submittedName>
        <fullName evidence="1">Uncharacterized protein</fullName>
    </submittedName>
</protein>
<comment type="caution">
    <text evidence="1">The sequence shown here is derived from an EMBL/GenBank/DDBJ whole genome shotgun (WGS) entry which is preliminary data.</text>
</comment>
<feature type="non-terminal residue" evidence="1">
    <location>
        <position position="1"/>
    </location>
</feature>
<sequence>RIAHRKGKVVLRDNRFYYCDLTPFHKGRILE</sequence>
<gene>
    <name evidence="1" type="ORF">S01H1_80012</name>
</gene>
<dbReference type="EMBL" id="BARS01053989">
    <property type="protein sequence ID" value="GAG44518.1"/>
    <property type="molecule type" value="Genomic_DNA"/>
</dbReference>
<dbReference type="AlphaFoldDB" id="X0Y741"/>
<reference evidence="1" key="1">
    <citation type="journal article" date="2014" name="Front. Microbiol.">
        <title>High frequency of phylogenetically diverse reductive dehalogenase-homologous genes in deep subseafloor sedimentary metagenomes.</title>
        <authorList>
            <person name="Kawai M."/>
            <person name="Futagami T."/>
            <person name="Toyoda A."/>
            <person name="Takaki Y."/>
            <person name="Nishi S."/>
            <person name="Hori S."/>
            <person name="Arai W."/>
            <person name="Tsubouchi T."/>
            <person name="Morono Y."/>
            <person name="Uchiyama I."/>
            <person name="Ito T."/>
            <person name="Fujiyama A."/>
            <person name="Inagaki F."/>
            <person name="Takami H."/>
        </authorList>
    </citation>
    <scope>NUCLEOTIDE SEQUENCE</scope>
    <source>
        <strain evidence="1">Expedition CK06-06</strain>
    </source>
</reference>
<accession>X0Y741</accession>
<proteinExistence type="predicted"/>
<name>X0Y741_9ZZZZ</name>
<organism evidence="1">
    <name type="scientific">marine sediment metagenome</name>
    <dbReference type="NCBI Taxonomy" id="412755"/>
    <lineage>
        <taxon>unclassified sequences</taxon>
        <taxon>metagenomes</taxon>
        <taxon>ecological metagenomes</taxon>
    </lineage>
</organism>